<proteinExistence type="predicted"/>
<evidence type="ECO:0008006" key="3">
    <source>
        <dbReference type="Google" id="ProtNLM"/>
    </source>
</evidence>
<sequence>MDPIIHDYLQCITANHAATNYEPDMPTLANRLGQQYRRHDYSFYDLTNRTVYVRHDATAQEARADAAHELTHAIGMTGHPSYEQVIRHYHASVPNIEAHLEALTEHGADRLLMPDALVTAITRHCGLTARAIWELSRFANVTINDALRRIVHANPDTRIGGFYSTGGYVQAAHTLNWWMPFWIGDRIPEPHLLLQHGATTYRVPGKPRHLLGLVVINDYEAA</sequence>
<dbReference type="EMBL" id="BMQM01000001">
    <property type="protein sequence ID" value="GGR45609.1"/>
    <property type="molecule type" value="Genomic_DNA"/>
</dbReference>
<evidence type="ECO:0000313" key="1">
    <source>
        <dbReference type="EMBL" id="GGR45609.1"/>
    </source>
</evidence>
<reference evidence="2" key="1">
    <citation type="journal article" date="2019" name="Int. J. Syst. Evol. Microbiol.">
        <title>The Global Catalogue of Microorganisms (GCM) 10K type strain sequencing project: providing services to taxonomists for standard genome sequencing and annotation.</title>
        <authorList>
            <consortium name="The Broad Institute Genomics Platform"/>
            <consortium name="The Broad Institute Genome Sequencing Center for Infectious Disease"/>
            <person name="Wu L."/>
            <person name="Ma J."/>
        </authorList>
    </citation>
    <scope>NUCLEOTIDE SEQUENCE [LARGE SCALE GENOMIC DNA]</scope>
    <source>
        <strain evidence="2">JCM 31404</strain>
    </source>
</reference>
<gene>
    <name evidence="1" type="ORF">GCM10008959_03520</name>
</gene>
<organism evidence="1 2">
    <name type="scientific">Deinococcus seoulensis</name>
    <dbReference type="NCBI Taxonomy" id="1837379"/>
    <lineage>
        <taxon>Bacteria</taxon>
        <taxon>Thermotogati</taxon>
        <taxon>Deinococcota</taxon>
        <taxon>Deinococci</taxon>
        <taxon>Deinococcales</taxon>
        <taxon>Deinococcaceae</taxon>
        <taxon>Deinococcus</taxon>
    </lineage>
</organism>
<dbReference type="RefSeq" id="WP_189063234.1">
    <property type="nucleotide sequence ID" value="NZ_BMQM01000001.1"/>
</dbReference>
<name>A0ABQ2RPZ7_9DEIO</name>
<keyword evidence="2" id="KW-1185">Reference proteome</keyword>
<comment type="caution">
    <text evidence="1">The sequence shown here is derived from an EMBL/GenBank/DDBJ whole genome shotgun (WGS) entry which is preliminary data.</text>
</comment>
<dbReference type="Proteomes" id="UP000634308">
    <property type="component" value="Unassembled WGS sequence"/>
</dbReference>
<accession>A0ABQ2RPZ7</accession>
<protein>
    <recommendedName>
        <fullName evidence="3">ImmA/IrrE family metallo-endopeptidase</fullName>
    </recommendedName>
</protein>
<evidence type="ECO:0000313" key="2">
    <source>
        <dbReference type="Proteomes" id="UP000634308"/>
    </source>
</evidence>